<dbReference type="PANTHER" id="PTHR21564">
    <property type="entry name" value="BRAKELESS PROTEIN"/>
    <property type="match status" value="1"/>
</dbReference>
<feature type="compositionally biased region" description="Low complexity" evidence="2">
    <location>
        <begin position="1018"/>
        <end position="1030"/>
    </location>
</feature>
<sequence length="1080" mass="112067">MKIKRKSVNSGQRHEIVSEDDIAPKAKKAAKEDKDKAGQHRVNGTNGQQQQQQQQRQQDQERQSQQQQATQNGPSISAPETVVRNRPTEPVLNRDQGTICSSVGIVTEPDSLGVCEPGTSVLLEGIVWQETEGGIRSAGVLVVNVTWRGKTYVGTLLDATRHDWAPPRLTEESDERSRSLGFGGRAKRTGQARSLSGSEDNSLSKLRNGKGRRAFTPVPASPGKCASPVAADSPKVKKPMSEQQLAKDNGGQNDKSNEDRNAGSTSSSSSSESGNNVKSCGNGTTGGSGATSGVSSLSSASAVGLGRVTRVMAEDEDAIEEASMLKCPEPSCHKRFKQLNGLRYHQTHAHNDRTPPPPAQKEGGDDQAAVPSANSDQNDHSSSGDAAGVDKSDAKHKSDDSDVSKDKSKESGGRMSAACDRNTPNSAHTAESNGSNLNGPSADDTDTQNVASNATLDNDVPGGAPSPAYSDISDDNSGANPANGSPSAGSTATTSASTSTATSATASTTATTQQTTATDVATTTTPSTTTTSSSATVTSMKPVVSAAAATTNSTTPTITSAASPTTTTSSSSSTSTTTATTKTAPSNGDHNRPSLSLGQTSLQQLPPLPSQPQALQALPQHLQPMQQLHQQQQQLSLQQHHQQQLSLQHQQHLSMQQQQMVLQHQQQQQHQLNMQQHQMSSQHAGSDSRSDLSNSHQQNNNGRPSSTGNVHTSTGLKLTPQSSRSTTPAGLSSDDRKDLSSLGKMASSIVSSSSLTPLGASLGLGSPVGMSLVGNHGQAVSMAKTALSQPSLFTSFPPGLKLGQGLPPQLGMPPQLMGMSHGQSPQPSPRGKATPPSQERLTPKNCSSQSQPLGPNQFMPQLGGESLSFSQSAHKRMSPSMDLRRDAGGPSPKPLGQGMPGPFGAPPPNMYLGPFAPPFQSPFGLDVMYHPSYLSERFGGVPGVPGSPAAPAKATLDLLQQVSVAASQQTATAGIGRSGSTSQSSSGPPKPKAGPSATSPSSSSGKTAARPGRVATPSSLGGSSSAATGGKSKESVSSLPHRHLHTHHHTHLGMAYPMYDPYAAAAMMTTPVGIHPFVPK</sequence>
<feature type="compositionally biased region" description="Polar residues" evidence="2">
    <location>
        <begin position="372"/>
        <end position="384"/>
    </location>
</feature>
<feature type="region of interest" description="Disordered" evidence="2">
    <location>
        <begin position="338"/>
        <end position="611"/>
    </location>
</feature>
<dbReference type="PROSITE" id="PS00028">
    <property type="entry name" value="ZINC_FINGER_C2H2_1"/>
    <property type="match status" value="1"/>
</dbReference>
<dbReference type="GO" id="GO:0005634">
    <property type="term" value="C:nucleus"/>
    <property type="evidence" value="ECO:0007669"/>
    <property type="project" value="TreeGrafter"/>
</dbReference>
<dbReference type="PROSITE" id="PS50157">
    <property type="entry name" value="ZINC_FINGER_C2H2_2"/>
    <property type="match status" value="1"/>
</dbReference>
<dbReference type="GO" id="GO:0008270">
    <property type="term" value="F:zinc ion binding"/>
    <property type="evidence" value="ECO:0007669"/>
    <property type="project" value="UniProtKB-KW"/>
</dbReference>
<dbReference type="GeneID" id="108864854"/>
<name>A0AAJ7SHG6_9ACAR</name>
<feature type="compositionally biased region" description="Low complexity" evidence="2">
    <location>
        <begin position="291"/>
        <end position="304"/>
    </location>
</feature>
<evidence type="ECO:0000313" key="5">
    <source>
        <dbReference type="RefSeq" id="XP_028968559.1"/>
    </source>
</evidence>
<evidence type="ECO:0000313" key="4">
    <source>
        <dbReference type="Proteomes" id="UP000694867"/>
    </source>
</evidence>
<feature type="compositionally biased region" description="Basic and acidic residues" evidence="2">
    <location>
        <begin position="168"/>
        <end position="178"/>
    </location>
</feature>
<dbReference type="InterPro" id="IPR040010">
    <property type="entry name" value="ZN608/ZN609"/>
</dbReference>
<organism evidence="4 5">
    <name type="scientific">Galendromus occidentalis</name>
    <name type="common">western predatory mite</name>
    <dbReference type="NCBI Taxonomy" id="34638"/>
    <lineage>
        <taxon>Eukaryota</taxon>
        <taxon>Metazoa</taxon>
        <taxon>Ecdysozoa</taxon>
        <taxon>Arthropoda</taxon>
        <taxon>Chelicerata</taxon>
        <taxon>Arachnida</taxon>
        <taxon>Acari</taxon>
        <taxon>Parasitiformes</taxon>
        <taxon>Mesostigmata</taxon>
        <taxon>Gamasina</taxon>
        <taxon>Phytoseioidea</taxon>
        <taxon>Phytoseiidae</taxon>
        <taxon>Typhlodrominae</taxon>
        <taxon>Galendromus</taxon>
    </lineage>
</organism>
<keyword evidence="1" id="KW-0863">Zinc-finger</keyword>
<dbReference type="Proteomes" id="UP000694867">
    <property type="component" value="Unplaced"/>
</dbReference>
<feature type="compositionally biased region" description="Low complexity" evidence="2">
    <location>
        <begin position="970"/>
        <end position="1009"/>
    </location>
</feature>
<feature type="compositionally biased region" description="Low complexity" evidence="2">
    <location>
        <begin position="624"/>
        <end position="683"/>
    </location>
</feature>
<feature type="compositionally biased region" description="Polar residues" evidence="2">
    <location>
        <begin position="447"/>
        <end position="456"/>
    </location>
</feature>
<proteinExistence type="predicted"/>
<feature type="region of interest" description="Disordered" evidence="2">
    <location>
        <begin position="624"/>
        <end position="739"/>
    </location>
</feature>
<dbReference type="PANTHER" id="PTHR21564:SF5">
    <property type="entry name" value="SCRIBBLER, ISOFORM J"/>
    <property type="match status" value="1"/>
</dbReference>
<feature type="compositionally biased region" description="Low complexity" evidence="2">
    <location>
        <begin position="593"/>
        <end position="611"/>
    </location>
</feature>
<gene>
    <name evidence="5" type="primary">LOC108864854</name>
</gene>
<dbReference type="AlphaFoldDB" id="A0AAJ7SHG6"/>
<evidence type="ECO:0000259" key="3">
    <source>
        <dbReference type="PROSITE" id="PS50157"/>
    </source>
</evidence>
<feature type="compositionally biased region" description="Low complexity" evidence="2">
    <location>
        <begin position="803"/>
        <end position="819"/>
    </location>
</feature>
<feature type="domain" description="C2H2-type" evidence="3">
    <location>
        <begin position="325"/>
        <end position="355"/>
    </location>
</feature>
<dbReference type="RefSeq" id="XP_028968559.1">
    <property type="nucleotide sequence ID" value="XM_029112726.1"/>
</dbReference>
<keyword evidence="4" id="KW-1185">Reference proteome</keyword>
<feature type="compositionally biased region" description="Polar residues" evidence="2">
    <location>
        <begin position="191"/>
        <end position="205"/>
    </location>
</feature>
<feature type="region of interest" description="Disordered" evidence="2">
    <location>
        <begin position="803"/>
        <end position="904"/>
    </location>
</feature>
<feature type="compositionally biased region" description="Low complexity" evidence="2">
    <location>
        <begin position="48"/>
        <end position="71"/>
    </location>
</feature>
<feature type="compositionally biased region" description="Basic and acidic residues" evidence="2">
    <location>
        <begin position="388"/>
        <end position="412"/>
    </location>
</feature>
<reference evidence="5" key="1">
    <citation type="submission" date="2025-08" db="UniProtKB">
        <authorList>
            <consortium name="RefSeq"/>
        </authorList>
    </citation>
    <scope>IDENTIFICATION</scope>
</reference>
<dbReference type="KEGG" id="goe:108864854"/>
<feature type="region of interest" description="Disordered" evidence="2">
    <location>
        <begin position="168"/>
        <end position="304"/>
    </location>
</feature>
<dbReference type="InterPro" id="IPR013087">
    <property type="entry name" value="Znf_C2H2_type"/>
</dbReference>
<feature type="compositionally biased region" description="Polar residues" evidence="2">
    <location>
        <begin position="241"/>
        <end position="254"/>
    </location>
</feature>
<dbReference type="GO" id="GO:0006357">
    <property type="term" value="P:regulation of transcription by RNA polymerase II"/>
    <property type="evidence" value="ECO:0007669"/>
    <property type="project" value="TreeGrafter"/>
</dbReference>
<feature type="compositionally biased region" description="Polar residues" evidence="2">
    <location>
        <begin position="422"/>
        <end position="439"/>
    </location>
</feature>
<feature type="compositionally biased region" description="Low complexity" evidence="2">
    <location>
        <begin position="264"/>
        <end position="273"/>
    </location>
</feature>
<accession>A0AAJ7SHG6</accession>
<feature type="compositionally biased region" description="Polar residues" evidence="2">
    <location>
        <begin position="835"/>
        <end position="854"/>
    </location>
</feature>
<evidence type="ECO:0000256" key="2">
    <source>
        <dbReference type="SAM" id="MobiDB-lite"/>
    </source>
</evidence>
<feature type="compositionally biased region" description="Low complexity" evidence="2">
    <location>
        <begin position="484"/>
        <end position="586"/>
    </location>
</feature>
<feature type="compositionally biased region" description="Polar residues" evidence="2">
    <location>
        <begin position="684"/>
        <end position="730"/>
    </location>
</feature>
<keyword evidence="1" id="KW-0862">Zinc</keyword>
<feature type="region of interest" description="Disordered" evidence="2">
    <location>
        <begin position="1"/>
        <end position="95"/>
    </location>
</feature>
<evidence type="ECO:0000256" key="1">
    <source>
        <dbReference type="PROSITE-ProRule" id="PRU00042"/>
    </source>
</evidence>
<feature type="compositionally biased region" description="Basic and acidic residues" evidence="2">
    <location>
        <begin position="29"/>
        <end position="38"/>
    </location>
</feature>
<keyword evidence="1" id="KW-0479">Metal-binding</keyword>
<protein>
    <submittedName>
        <fullName evidence="5">Mucin-5AC-like</fullName>
    </submittedName>
</protein>
<feature type="region of interest" description="Disordered" evidence="2">
    <location>
        <begin position="970"/>
        <end position="1048"/>
    </location>
</feature>